<name>A0A7G9RAE1_9ACTN</name>
<feature type="transmembrane region" description="Helical" evidence="1">
    <location>
        <begin position="192"/>
        <end position="209"/>
    </location>
</feature>
<dbReference type="EMBL" id="CP060713">
    <property type="protein sequence ID" value="QNN52566.1"/>
    <property type="molecule type" value="Genomic_DNA"/>
</dbReference>
<dbReference type="RefSeq" id="WP_187578408.1">
    <property type="nucleotide sequence ID" value="NZ_CP060713.1"/>
</dbReference>
<accession>A0A7G9RAE1</accession>
<feature type="transmembrane region" description="Helical" evidence="1">
    <location>
        <begin position="163"/>
        <end position="185"/>
    </location>
</feature>
<keyword evidence="1" id="KW-1133">Transmembrane helix</keyword>
<sequence>MRTAASRIFAVLTAAFWAVGFFGTIDLLVVMFFDDSWRESYLLETGWGTLFTVLVAAPLLVHAVRPRTGGLVAAQLLAVAVAIAAAAVWTGYLPQLVPALLLAANAAGLAALSRAHAAAPPIDGWLRWLVVAGAVLGGAFAAACVDTYPSLSPDITLGLDHLPMQAALGLAVITLGAVAAAAVGGRVPGARLPVWTLAGSVAWVGWWSTAYPDLEGSMGRGLGTAAIAWGCAFAAAAEWRLRRSAVRVGAAPAEH</sequence>
<organism evidence="2 3">
    <name type="scientific">Nocardioides mesophilus</name>
    <dbReference type="NCBI Taxonomy" id="433659"/>
    <lineage>
        <taxon>Bacteria</taxon>
        <taxon>Bacillati</taxon>
        <taxon>Actinomycetota</taxon>
        <taxon>Actinomycetes</taxon>
        <taxon>Propionibacteriales</taxon>
        <taxon>Nocardioidaceae</taxon>
        <taxon>Nocardioides</taxon>
    </lineage>
</organism>
<feature type="transmembrane region" description="Helical" evidence="1">
    <location>
        <begin position="71"/>
        <end position="90"/>
    </location>
</feature>
<protein>
    <submittedName>
        <fullName evidence="2">Uncharacterized protein</fullName>
    </submittedName>
</protein>
<feature type="transmembrane region" description="Helical" evidence="1">
    <location>
        <begin position="9"/>
        <end position="33"/>
    </location>
</feature>
<feature type="transmembrane region" description="Helical" evidence="1">
    <location>
        <begin position="221"/>
        <end position="239"/>
    </location>
</feature>
<proteinExistence type="predicted"/>
<keyword evidence="3" id="KW-1185">Reference proteome</keyword>
<keyword evidence="1" id="KW-0812">Transmembrane</keyword>
<feature type="transmembrane region" description="Helical" evidence="1">
    <location>
        <begin position="45"/>
        <end position="64"/>
    </location>
</feature>
<reference evidence="2 3" key="1">
    <citation type="submission" date="2020-08" db="EMBL/GenBank/DDBJ databases">
        <title>Genome sequence of Nocardioides mesophilus KACC 16243T.</title>
        <authorList>
            <person name="Hyun D.-W."/>
            <person name="Bae J.-W."/>
        </authorList>
    </citation>
    <scope>NUCLEOTIDE SEQUENCE [LARGE SCALE GENOMIC DNA]</scope>
    <source>
        <strain evidence="2 3">KACC 16243</strain>
    </source>
</reference>
<dbReference type="KEGG" id="nmes:H9L09_19250"/>
<keyword evidence="1" id="KW-0472">Membrane</keyword>
<feature type="transmembrane region" description="Helical" evidence="1">
    <location>
        <begin position="125"/>
        <end position="143"/>
    </location>
</feature>
<dbReference type="Proteomes" id="UP000515947">
    <property type="component" value="Chromosome"/>
</dbReference>
<dbReference type="AlphaFoldDB" id="A0A7G9RAE1"/>
<evidence type="ECO:0000313" key="3">
    <source>
        <dbReference type="Proteomes" id="UP000515947"/>
    </source>
</evidence>
<gene>
    <name evidence="2" type="ORF">H9L09_19250</name>
</gene>
<evidence type="ECO:0000256" key="1">
    <source>
        <dbReference type="SAM" id="Phobius"/>
    </source>
</evidence>
<feature type="transmembrane region" description="Helical" evidence="1">
    <location>
        <begin position="96"/>
        <end position="113"/>
    </location>
</feature>
<evidence type="ECO:0000313" key="2">
    <source>
        <dbReference type="EMBL" id="QNN52566.1"/>
    </source>
</evidence>